<accession>A0A5B6UTC6</accession>
<sequence>MLYLNLCNILSKSIVTLRAVRYLKGALGQGIFLHADSELSLQGWCDSDWAIYPITRRFLIGWIVFLGKLPISWKTKKWHIVSRSSTKAEYHSMASVTCELKWLKALLLSLSVHHPKAIPLFSYSYSTLYIARNPTNHECTKHIEVDCHFIRDAIQEGLISPSYVSTANQLVDVFTKALGKKQFDYCLSKFGVYDLHTPT</sequence>
<comment type="caution">
    <text evidence="1">The sequence shown here is derived from an EMBL/GenBank/DDBJ whole genome shotgun (WGS) entry which is preliminary data.</text>
</comment>
<proteinExistence type="predicted"/>
<evidence type="ECO:0000313" key="1">
    <source>
        <dbReference type="EMBL" id="KAA3456915.1"/>
    </source>
</evidence>
<dbReference type="AlphaFoldDB" id="A0A5B6UTC6"/>
<name>A0A5B6UTC6_9ROSI</name>
<dbReference type="EMBL" id="SMMG02000011">
    <property type="protein sequence ID" value="KAA3456915.1"/>
    <property type="molecule type" value="Genomic_DNA"/>
</dbReference>
<reference evidence="2" key="1">
    <citation type="journal article" date="2019" name="Plant Biotechnol. J.">
        <title>Genome sequencing of the Australian wild diploid species Gossypium australe highlights disease resistance and delayed gland morphogenesis.</title>
        <authorList>
            <person name="Cai Y."/>
            <person name="Cai X."/>
            <person name="Wang Q."/>
            <person name="Wang P."/>
            <person name="Zhang Y."/>
            <person name="Cai C."/>
            <person name="Xu Y."/>
            <person name="Wang K."/>
            <person name="Zhou Z."/>
            <person name="Wang C."/>
            <person name="Geng S."/>
            <person name="Li B."/>
            <person name="Dong Q."/>
            <person name="Hou Y."/>
            <person name="Wang H."/>
            <person name="Ai P."/>
            <person name="Liu Z."/>
            <person name="Yi F."/>
            <person name="Sun M."/>
            <person name="An G."/>
            <person name="Cheng J."/>
            <person name="Zhang Y."/>
            <person name="Shi Q."/>
            <person name="Xie Y."/>
            <person name="Shi X."/>
            <person name="Chang Y."/>
            <person name="Huang F."/>
            <person name="Chen Y."/>
            <person name="Hong S."/>
            <person name="Mi L."/>
            <person name="Sun Q."/>
            <person name="Zhang L."/>
            <person name="Zhou B."/>
            <person name="Peng R."/>
            <person name="Zhang X."/>
            <person name="Liu F."/>
        </authorList>
    </citation>
    <scope>NUCLEOTIDE SEQUENCE [LARGE SCALE GENOMIC DNA]</scope>
    <source>
        <strain evidence="2">cv. PA1801</strain>
    </source>
</reference>
<protein>
    <submittedName>
        <fullName evidence="1">Copia protein</fullName>
    </submittedName>
</protein>
<keyword evidence="2" id="KW-1185">Reference proteome</keyword>
<evidence type="ECO:0000313" key="2">
    <source>
        <dbReference type="Proteomes" id="UP000325315"/>
    </source>
</evidence>
<dbReference type="Proteomes" id="UP000325315">
    <property type="component" value="Unassembled WGS sequence"/>
</dbReference>
<dbReference type="CDD" id="cd09272">
    <property type="entry name" value="RNase_HI_RT_Ty1"/>
    <property type="match status" value="1"/>
</dbReference>
<gene>
    <name evidence="1" type="ORF">EPI10_003654</name>
</gene>
<organism evidence="1 2">
    <name type="scientific">Gossypium australe</name>
    <dbReference type="NCBI Taxonomy" id="47621"/>
    <lineage>
        <taxon>Eukaryota</taxon>
        <taxon>Viridiplantae</taxon>
        <taxon>Streptophyta</taxon>
        <taxon>Embryophyta</taxon>
        <taxon>Tracheophyta</taxon>
        <taxon>Spermatophyta</taxon>
        <taxon>Magnoliopsida</taxon>
        <taxon>eudicotyledons</taxon>
        <taxon>Gunneridae</taxon>
        <taxon>Pentapetalae</taxon>
        <taxon>rosids</taxon>
        <taxon>malvids</taxon>
        <taxon>Malvales</taxon>
        <taxon>Malvaceae</taxon>
        <taxon>Malvoideae</taxon>
        <taxon>Gossypium</taxon>
    </lineage>
</organism>
<dbReference type="PANTHER" id="PTHR11439:SF487">
    <property type="entry name" value="RNA-DIRECTED DNA POLYMERASE"/>
    <property type="match status" value="1"/>
</dbReference>
<dbReference type="PANTHER" id="PTHR11439">
    <property type="entry name" value="GAG-POL-RELATED RETROTRANSPOSON"/>
    <property type="match status" value="1"/>
</dbReference>
<dbReference type="OrthoDB" id="998494at2759"/>